<dbReference type="Pfam" id="PF12146">
    <property type="entry name" value="Hydrolase_4"/>
    <property type="match status" value="1"/>
</dbReference>
<evidence type="ECO:0000313" key="4">
    <source>
        <dbReference type="Proteomes" id="UP000321306"/>
    </source>
</evidence>
<keyword evidence="1" id="KW-0732">Signal</keyword>
<keyword evidence="4" id="KW-1185">Reference proteome</keyword>
<feature type="domain" description="Serine aminopeptidase S33" evidence="2">
    <location>
        <begin position="41"/>
        <end position="156"/>
    </location>
</feature>
<feature type="chain" id="PRO_5022127154" description="Serine aminopeptidase S33 domain-containing protein" evidence="1">
    <location>
        <begin position="18"/>
        <end position="233"/>
    </location>
</feature>
<dbReference type="Proteomes" id="UP000321306">
    <property type="component" value="Unassembled WGS sequence"/>
</dbReference>
<evidence type="ECO:0000259" key="2">
    <source>
        <dbReference type="Pfam" id="PF12146"/>
    </source>
</evidence>
<protein>
    <recommendedName>
        <fullName evidence="2">Serine aminopeptidase S33 domain-containing protein</fullName>
    </recommendedName>
</protein>
<reference evidence="3 4" key="1">
    <citation type="submission" date="2019-07" db="EMBL/GenBank/DDBJ databases">
        <title>Whole genome shotgun sequence of Deinococcus cellulosilyticus NBRC 106333.</title>
        <authorList>
            <person name="Hosoyama A."/>
            <person name="Uohara A."/>
            <person name="Ohji S."/>
            <person name="Ichikawa N."/>
        </authorList>
    </citation>
    <scope>NUCLEOTIDE SEQUENCE [LARGE SCALE GENOMIC DNA]</scope>
    <source>
        <strain evidence="3 4">NBRC 106333</strain>
    </source>
</reference>
<dbReference type="RefSeq" id="WP_146884390.1">
    <property type="nucleotide sequence ID" value="NZ_BJXB01000008.1"/>
</dbReference>
<comment type="caution">
    <text evidence="3">The sequence shown here is derived from an EMBL/GenBank/DDBJ whole genome shotgun (WGS) entry which is preliminary data.</text>
</comment>
<proteinExistence type="predicted"/>
<organism evidence="3 4">
    <name type="scientific">Deinococcus cellulosilyticus (strain DSM 18568 / NBRC 106333 / KACC 11606 / 5516J-15)</name>
    <dbReference type="NCBI Taxonomy" id="1223518"/>
    <lineage>
        <taxon>Bacteria</taxon>
        <taxon>Thermotogati</taxon>
        <taxon>Deinococcota</taxon>
        <taxon>Deinococci</taxon>
        <taxon>Deinococcales</taxon>
        <taxon>Deinococcaceae</taxon>
        <taxon>Deinococcus</taxon>
    </lineage>
</organism>
<feature type="signal peptide" evidence="1">
    <location>
        <begin position="1"/>
        <end position="17"/>
    </location>
</feature>
<evidence type="ECO:0000256" key="1">
    <source>
        <dbReference type="SAM" id="SignalP"/>
    </source>
</evidence>
<dbReference type="InterPro" id="IPR022742">
    <property type="entry name" value="Hydrolase_4"/>
</dbReference>
<sequence>MKNWLTLALAFCCTASALESHMVKTDEGSSIHLKYYAPEGTPKAAIVLLHSLRANTCEYGNFPEKLAAEGFATIAVDLRIGASNGLCQNLTKASSTDIFDAFVDVETAVRWIQQKTGLKKVILSGSSTSGAMVLDYAGLHPDEVQGVVAYSPVSPDLDLTQEVIKYAPKIAAPVLMIMPENETGFPGQLLPLIGSTRKAMYIPKVGIHGASGLITSGMAEDYQKTTLEFLNSL</sequence>
<accession>A0A511N129</accession>
<dbReference type="InterPro" id="IPR029058">
    <property type="entry name" value="AB_hydrolase_fold"/>
</dbReference>
<dbReference type="OrthoDB" id="9780932at2"/>
<dbReference type="Gene3D" id="3.40.50.1820">
    <property type="entry name" value="alpha/beta hydrolase"/>
    <property type="match status" value="1"/>
</dbReference>
<gene>
    <name evidence="3" type="ORF">DC3_22190</name>
</gene>
<name>A0A511N129_DEIC1</name>
<evidence type="ECO:0000313" key="3">
    <source>
        <dbReference type="EMBL" id="GEM46584.1"/>
    </source>
</evidence>
<dbReference type="AlphaFoldDB" id="A0A511N129"/>
<dbReference type="SUPFAM" id="SSF53474">
    <property type="entry name" value="alpha/beta-Hydrolases"/>
    <property type="match status" value="1"/>
</dbReference>
<dbReference type="EMBL" id="BJXB01000008">
    <property type="protein sequence ID" value="GEM46584.1"/>
    <property type="molecule type" value="Genomic_DNA"/>
</dbReference>